<feature type="transmembrane region" description="Helical" evidence="1">
    <location>
        <begin position="21"/>
        <end position="40"/>
    </location>
</feature>
<dbReference type="EMBL" id="CP150886">
    <property type="protein sequence ID" value="WZB88937.1"/>
    <property type="molecule type" value="Genomic_DNA"/>
</dbReference>
<evidence type="ECO:0000313" key="3">
    <source>
        <dbReference type="Proteomes" id="UP001483337"/>
    </source>
</evidence>
<name>A0ABZ2UU62_9CYAN</name>
<keyword evidence="3" id="KW-1185">Reference proteome</keyword>
<evidence type="ECO:0000256" key="1">
    <source>
        <dbReference type="SAM" id="Phobius"/>
    </source>
</evidence>
<accession>A0ABZ2UU62</accession>
<sequence>MPNKRRFYFQSRIKTNFVNSSFTASTATLILTNALVYQFISLDQATRLIAGLLSSRAK</sequence>
<keyword evidence="1" id="KW-0472">Membrane</keyword>
<proteinExistence type="predicted"/>
<dbReference type="RefSeq" id="WP_353931842.1">
    <property type="nucleotide sequence ID" value="NZ_CP150886.1"/>
</dbReference>
<dbReference type="Proteomes" id="UP001483337">
    <property type="component" value="Chromosome"/>
</dbReference>
<keyword evidence="1" id="KW-0812">Transmembrane</keyword>
<protein>
    <submittedName>
        <fullName evidence="2">Uncharacterized protein</fullName>
    </submittedName>
</protein>
<organism evidence="2 3">
    <name type="scientific">Okeanomitos corallinicola TIOX110</name>
    <dbReference type="NCBI Taxonomy" id="3133117"/>
    <lineage>
        <taxon>Bacteria</taxon>
        <taxon>Bacillati</taxon>
        <taxon>Cyanobacteriota</taxon>
        <taxon>Cyanophyceae</taxon>
        <taxon>Nostocales</taxon>
        <taxon>Aphanizomenonaceae</taxon>
        <taxon>Okeanomitos</taxon>
    </lineage>
</organism>
<evidence type="ECO:0000313" key="2">
    <source>
        <dbReference type="EMBL" id="WZB88937.1"/>
    </source>
</evidence>
<gene>
    <name evidence="2" type="ORF">WJM97_04455</name>
</gene>
<reference evidence="2 3" key="1">
    <citation type="submission" date="2024-04" db="EMBL/GenBank/DDBJ databases">
        <title>Okeanomitos corallinicola gen. &amp; sp. nov. (Nostocales, Cyanobacteria), a new toxic marine heterocyst-forming cyanobacterium from a coral reef.</title>
        <authorList>
            <person name="Li H."/>
            <person name="Li R."/>
            <person name="Kang J."/>
            <person name="Hii K.S."/>
            <person name="Mohamed H.F."/>
            <person name="Xu X."/>
            <person name="Luo Z."/>
        </authorList>
    </citation>
    <scope>NUCLEOTIDE SEQUENCE [LARGE SCALE GENOMIC DNA]</scope>
    <source>
        <strain evidence="2 3">TIOX110</strain>
    </source>
</reference>
<keyword evidence="1" id="KW-1133">Transmembrane helix</keyword>